<sequence length="85" mass="9179">MRATGALEPNSSDTSRMPLARSPICATEDLDEARDVICRLYYPHRLDIAEDQPLDLVLNAAVSGSMTLGFCTFGADARAMLETCG</sequence>
<dbReference type="Proteomes" id="UP000694287">
    <property type="component" value="Unassembled WGS sequence"/>
</dbReference>
<protein>
    <submittedName>
        <fullName evidence="2">Uncharacterized protein</fullName>
    </submittedName>
</protein>
<evidence type="ECO:0000313" key="2">
    <source>
        <dbReference type="EMBL" id="MBW0138506.1"/>
    </source>
</evidence>
<comment type="caution">
    <text evidence="2">The sequence shown here is derived from an EMBL/GenBank/DDBJ whole genome shotgun (WGS) entry which is preliminary data.</text>
</comment>
<dbReference type="RefSeq" id="WP_218616493.1">
    <property type="nucleotide sequence ID" value="NZ_JADQDK010000001.1"/>
</dbReference>
<evidence type="ECO:0000313" key="3">
    <source>
        <dbReference type="Proteomes" id="UP000694287"/>
    </source>
</evidence>
<organism evidence="2 3">
    <name type="scientific">Pseudonocardia abyssalis</name>
    <dbReference type="NCBI Taxonomy" id="2792008"/>
    <lineage>
        <taxon>Bacteria</taxon>
        <taxon>Bacillati</taxon>
        <taxon>Actinomycetota</taxon>
        <taxon>Actinomycetes</taxon>
        <taxon>Pseudonocardiales</taxon>
        <taxon>Pseudonocardiaceae</taxon>
        <taxon>Pseudonocardia</taxon>
    </lineage>
</organism>
<feature type="region of interest" description="Disordered" evidence="1">
    <location>
        <begin position="1"/>
        <end position="20"/>
    </location>
</feature>
<accession>A0ABS6V2J3</accession>
<evidence type="ECO:0000256" key="1">
    <source>
        <dbReference type="SAM" id="MobiDB-lite"/>
    </source>
</evidence>
<gene>
    <name evidence="2" type="ORF">I4I81_30200</name>
</gene>
<name>A0ABS6V2J3_9PSEU</name>
<keyword evidence="3" id="KW-1185">Reference proteome</keyword>
<dbReference type="EMBL" id="JADQDK010000001">
    <property type="protein sequence ID" value="MBW0138506.1"/>
    <property type="molecule type" value="Genomic_DNA"/>
</dbReference>
<proteinExistence type="predicted"/>
<reference evidence="2 3" key="1">
    <citation type="submission" date="2020-11" db="EMBL/GenBank/DDBJ databases">
        <title>Pseudonocardia abyssalis sp. nov. and Pseudonocardia oceani sp. nov., description and phylogenomic analysis of two novel actinomycetes isolated from the deep Southern Ocean.</title>
        <authorList>
            <person name="Parra J."/>
        </authorList>
    </citation>
    <scope>NUCLEOTIDE SEQUENCE [LARGE SCALE GENOMIC DNA]</scope>
    <source>
        <strain evidence="2 3">KRD-168</strain>
    </source>
</reference>